<dbReference type="Proteomes" id="UP001189429">
    <property type="component" value="Unassembled WGS sequence"/>
</dbReference>
<feature type="compositionally biased region" description="Basic residues" evidence="1">
    <location>
        <begin position="237"/>
        <end position="250"/>
    </location>
</feature>
<accession>A0ABN9XG16</accession>
<proteinExistence type="predicted"/>
<feature type="region of interest" description="Disordered" evidence="1">
    <location>
        <begin position="179"/>
        <end position="292"/>
    </location>
</feature>
<evidence type="ECO:0000313" key="3">
    <source>
        <dbReference type="Proteomes" id="UP001189429"/>
    </source>
</evidence>
<feature type="compositionally biased region" description="Low complexity" evidence="1">
    <location>
        <begin position="267"/>
        <end position="277"/>
    </location>
</feature>
<feature type="compositionally biased region" description="Low complexity" evidence="1">
    <location>
        <begin position="68"/>
        <end position="92"/>
    </location>
</feature>
<keyword evidence="3" id="KW-1185">Reference proteome</keyword>
<name>A0ABN9XG16_9DINO</name>
<evidence type="ECO:0000256" key="1">
    <source>
        <dbReference type="SAM" id="MobiDB-lite"/>
    </source>
</evidence>
<dbReference type="EMBL" id="CAUYUJ010020493">
    <property type="protein sequence ID" value="CAK0898630.1"/>
    <property type="molecule type" value="Genomic_DNA"/>
</dbReference>
<feature type="region of interest" description="Disordered" evidence="1">
    <location>
        <begin position="1"/>
        <end position="100"/>
    </location>
</feature>
<protein>
    <submittedName>
        <fullName evidence="2">Uncharacterized protein</fullName>
    </submittedName>
</protein>
<reference evidence="2" key="1">
    <citation type="submission" date="2023-10" db="EMBL/GenBank/DDBJ databases">
        <authorList>
            <person name="Chen Y."/>
            <person name="Shah S."/>
            <person name="Dougan E. K."/>
            <person name="Thang M."/>
            <person name="Chan C."/>
        </authorList>
    </citation>
    <scope>NUCLEOTIDE SEQUENCE [LARGE SCALE GENOMIC DNA]</scope>
</reference>
<evidence type="ECO:0000313" key="2">
    <source>
        <dbReference type="EMBL" id="CAK0898630.1"/>
    </source>
</evidence>
<gene>
    <name evidence="2" type="ORF">PCOR1329_LOCUS76394</name>
</gene>
<organism evidence="2 3">
    <name type="scientific">Prorocentrum cordatum</name>
    <dbReference type="NCBI Taxonomy" id="2364126"/>
    <lineage>
        <taxon>Eukaryota</taxon>
        <taxon>Sar</taxon>
        <taxon>Alveolata</taxon>
        <taxon>Dinophyceae</taxon>
        <taxon>Prorocentrales</taxon>
        <taxon>Prorocentraceae</taxon>
        <taxon>Prorocentrum</taxon>
    </lineage>
</organism>
<feature type="compositionally biased region" description="Low complexity" evidence="1">
    <location>
        <begin position="224"/>
        <end position="233"/>
    </location>
</feature>
<sequence length="381" mass="39785">MRAVAAARGALARAAARRPGAPPVAGRQGAQAGGASAYAPVTQAGRLLLARGADEPGRPPEETRSGLRGWPPAAPASRGPGSRAPGPGRTSSATGTCPEPEPRVIWAEHLLREQLVGAWYTLQMSSGLEAVRGSYRSAPFASRLGWIPACSGAPLWDGAAPQPPLAASCAGLRVASREAAGLGSRRSRVSGASDRPCLRRGPPGPTRATPALGPSAPAVRPDRLGAAARRLGGARVGSRRPRRPRRRVPRHSPAAHPLPRARGSTDPRPGAARPGRPVQASLPACDAGRRPSATWPRHRIVSSDLVAGSSSSYIQHCAVVCGHQLALALADDRTFKVMHRSAAFRHLWRGLTRGRATGHPRPQLYRGRSPSVLLSIAADCL</sequence>
<feature type="compositionally biased region" description="Low complexity" evidence="1">
    <location>
        <begin position="1"/>
        <end position="40"/>
    </location>
</feature>
<feature type="compositionally biased region" description="Basic and acidic residues" evidence="1">
    <location>
        <begin position="52"/>
        <end position="65"/>
    </location>
</feature>
<comment type="caution">
    <text evidence="2">The sequence shown here is derived from an EMBL/GenBank/DDBJ whole genome shotgun (WGS) entry which is preliminary data.</text>
</comment>